<dbReference type="PANTHER" id="PTHR30469:SF15">
    <property type="entry name" value="HLYD FAMILY OF SECRETION PROTEINS"/>
    <property type="match status" value="1"/>
</dbReference>
<gene>
    <name evidence="8" type="primary">czcB_2</name>
    <name evidence="7" type="synonym">czcB_1</name>
    <name evidence="7" type="ORF">CLNEO_02850</name>
    <name evidence="8" type="ORF">CLNEO_04140</name>
</gene>
<feature type="domain" description="CzcB-like barrel-sandwich hybrid" evidence="5">
    <location>
        <begin position="59"/>
        <end position="199"/>
    </location>
</feature>
<dbReference type="Gene3D" id="2.40.420.20">
    <property type="match status" value="1"/>
</dbReference>
<dbReference type="Gene3D" id="2.40.30.170">
    <property type="match status" value="1"/>
</dbReference>
<dbReference type="EMBL" id="LRVM01000001">
    <property type="protein sequence ID" value="KXL54309.1"/>
    <property type="molecule type" value="Genomic_DNA"/>
</dbReference>
<dbReference type="RefSeq" id="WP_066083750.1">
    <property type="nucleotide sequence ID" value="NZ_LRVM01000001.1"/>
</dbReference>
<evidence type="ECO:0000256" key="1">
    <source>
        <dbReference type="ARBA" id="ARBA00009477"/>
    </source>
</evidence>
<evidence type="ECO:0000256" key="2">
    <source>
        <dbReference type="SAM" id="MobiDB-lite"/>
    </source>
</evidence>
<dbReference type="Proteomes" id="UP000070539">
    <property type="component" value="Unassembled WGS sequence"/>
</dbReference>
<comment type="similarity">
    <text evidence="1">Belongs to the membrane fusion protein (MFP) (TC 8.A.1) family.</text>
</comment>
<dbReference type="InterPro" id="IPR006143">
    <property type="entry name" value="RND_pump_MFP"/>
</dbReference>
<dbReference type="NCBIfam" id="TIGR01730">
    <property type="entry name" value="RND_mfp"/>
    <property type="match status" value="1"/>
</dbReference>
<dbReference type="InterPro" id="IPR058792">
    <property type="entry name" value="Beta-barrel_RND_2"/>
</dbReference>
<dbReference type="PANTHER" id="PTHR30469">
    <property type="entry name" value="MULTIDRUG RESISTANCE PROTEIN MDTA"/>
    <property type="match status" value="1"/>
</dbReference>
<evidence type="ECO:0000313" key="8">
    <source>
        <dbReference type="EMBL" id="KXL54309.1"/>
    </source>
</evidence>
<dbReference type="EMBL" id="LRVM01000001">
    <property type="protein sequence ID" value="KXL54184.1"/>
    <property type="molecule type" value="Genomic_DNA"/>
</dbReference>
<dbReference type="GO" id="GO:1990281">
    <property type="term" value="C:efflux pump complex"/>
    <property type="evidence" value="ECO:0007669"/>
    <property type="project" value="TreeGrafter"/>
</dbReference>
<evidence type="ECO:0000259" key="5">
    <source>
        <dbReference type="Pfam" id="PF25973"/>
    </source>
</evidence>
<feature type="domain" description="CusB-like beta-barrel" evidence="4">
    <location>
        <begin position="205"/>
        <end position="278"/>
    </location>
</feature>
<dbReference type="Gene3D" id="1.10.287.470">
    <property type="entry name" value="Helix hairpin bin"/>
    <property type="match status" value="1"/>
</dbReference>
<dbReference type="GO" id="GO:0015562">
    <property type="term" value="F:efflux transmembrane transporter activity"/>
    <property type="evidence" value="ECO:0007669"/>
    <property type="project" value="InterPro"/>
</dbReference>
<comment type="caution">
    <text evidence="8">The sequence shown here is derived from an EMBL/GenBank/DDBJ whole genome shotgun (WGS) entry which is preliminary data.</text>
</comment>
<feature type="domain" description="YknX-like C-terminal permuted SH3-like" evidence="6">
    <location>
        <begin position="283"/>
        <end position="350"/>
    </location>
</feature>
<accession>A0A136WIY0</accession>
<dbReference type="InterPro" id="IPR058647">
    <property type="entry name" value="BSH_CzcB-like"/>
</dbReference>
<name>A0A136WIY0_9FIRM</name>
<dbReference type="OrthoDB" id="5392603at2"/>
<proteinExistence type="inferred from homology"/>
<dbReference type="Pfam" id="PF25973">
    <property type="entry name" value="BSH_CzcB"/>
    <property type="match status" value="1"/>
</dbReference>
<evidence type="ECO:0000259" key="6">
    <source>
        <dbReference type="Pfam" id="PF25989"/>
    </source>
</evidence>
<dbReference type="PROSITE" id="PS51257">
    <property type="entry name" value="PROKAR_LIPOPROTEIN"/>
    <property type="match status" value="1"/>
</dbReference>
<keyword evidence="3" id="KW-0732">Signal</keyword>
<dbReference type="Pfam" id="PF25954">
    <property type="entry name" value="Beta-barrel_RND_2"/>
    <property type="match status" value="1"/>
</dbReference>
<reference evidence="8 9" key="1">
    <citation type="submission" date="2016-01" db="EMBL/GenBank/DDBJ databases">
        <title>Genome sequence of Clostridium neopropionicum X4, DSM-3847.</title>
        <authorList>
            <person name="Poehlein A."/>
            <person name="Beck M.H."/>
            <person name="Bengelsdorf F.R."/>
            <person name="Daniel R."/>
            <person name="Duerre P."/>
        </authorList>
    </citation>
    <scope>NUCLEOTIDE SEQUENCE [LARGE SCALE GENOMIC DNA]</scope>
    <source>
        <strain evidence="8 9">DSM-3847</strain>
    </source>
</reference>
<evidence type="ECO:0000313" key="7">
    <source>
        <dbReference type="EMBL" id="KXL54184.1"/>
    </source>
</evidence>
<dbReference type="InterPro" id="IPR058637">
    <property type="entry name" value="YknX-like_C"/>
</dbReference>
<protein>
    <submittedName>
        <fullName evidence="8">Cobalt-zinc-cadmium resistance protein CzcB</fullName>
    </submittedName>
</protein>
<evidence type="ECO:0000256" key="3">
    <source>
        <dbReference type="SAM" id="SignalP"/>
    </source>
</evidence>
<dbReference type="Pfam" id="PF25989">
    <property type="entry name" value="YknX_C"/>
    <property type="match status" value="1"/>
</dbReference>
<evidence type="ECO:0000259" key="4">
    <source>
        <dbReference type="Pfam" id="PF25954"/>
    </source>
</evidence>
<sequence>MNQKLIVLSLCTVLLAGCANGASEEETPVLRSVEVAAVGIDSISNAFSYSGKAAAVKEISVVTTVAGKVMSYNFEVGDTVRENQVLFTVDSSNLTDQLRSSEANYKASALSLENAEKIYNNNQVLLEQGIISKNEMDQIKLSYDSAKASMEALDISLDVLKKQIGDCTVTSPMSGVIVQRNVERGSFISQATPAYVIMDLSTIKVEVGVSEQAVNSIHVGDEVQVSMSAVSDTPLIGKVSTISPASGQAGTYSVKVELNNKDGSIKAGMLADVSFTKEKAEAVVVLPRSAVLTKNDETYVYVVEGDIAKKTLVTTGIDTGETIEITSDLPAGTLVVTRGQTYISDGEQVALQDPAASAESSSENTAKGE</sequence>
<dbReference type="AlphaFoldDB" id="A0A136WIY0"/>
<dbReference type="SUPFAM" id="SSF111369">
    <property type="entry name" value="HlyD-like secretion proteins"/>
    <property type="match status" value="1"/>
</dbReference>
<feature type="signal peptide" evidence="3">
    <location>
        <begin position="1"/>
        <end position="21"/>
    </location>
</feature>
<organism evidence="8 9">
    <name type="scientific">Anaerotignum neopropionicum</name>
    <dbReference type="NCBI Taxonomy" id="36847"/>
    <lineage>
        <taxon>Bacteria</taxon>
        <taxon>Bacillati</taxon>
        <taxon>Bacillota</taxon>
        <taxon>Clostridia</taxon>
        <taxon>Lachnospirales</taxon>
        <taxon>Anaerotignaceae</taxon>
        <taxon>Anaerotignum</taxon>
    </lineage>
</organism>
<keyword evidence="9" id="KW-1185">Reference proteome</keyword>
<dbReference type="STRING" id="36847.CLNEO_02850"/>
<feature type="chain" id="PRO_5007805992" evidence="3">
    <location>
        <begin position="22"/>
        <end position="369"/>
    </location>
</feature>
<dbReference type="Gene3D" id="2.40.50.100">
    <property type="match status" value="1"/>
</dbReference>
<evidence type="ECO:0000313" key="9">
    <source>
        <dbReference type="Proteomes" id="UP000070539"/>
    </source>
</evidence>
<feature type="region of interest" description="Disordered" evidence="2">
    <location>
        <begin position="350"/>
        <end position="369"/>
    </location>
</feature>